<evidence type="ECO:0000256" key="1">
    <source>
        <dbReference type="SAM" id="MobiDB-lite"/>
    </source>
</evidence>
<organism evidence="5">
    <name type="scientific">uncultured Solirubrobacteraceae bacterium</name>
    <dbReference type="NCBI Taxonomy" id="1162706"/>
    <lineage>
        <taxon>Bacteria</taxon>
        <taxon>Bacillati</taxon>
        <taxon>Actinomycetota</taxon>
        <taxon>Thermoleophilia</taxon>
        <taxon>Solirubrobacterales</taxon>
        <taxon>Solirubrobacteraceae</taxon>
        <taxon>environmental samples</taxon>
    </lineage>
</organism>
<dbReference type="Pfam" id="PF01551">
    <property type="entry name" value="Peptidase_M23"/>
    <property type="match status" value="1"/>
</dbReference>
<dbReference type="SUPFAM" id="SSF53955">
    <property type="entry name" value="Lysozyme-like"/>
    <property type="match status" value="1"/>
</dbReference>
<dbReference type="InterPro" id="IPR023346">
    <property type="entry name" value="Lysozyme-like_dom_sf"/>
</dbReference>
<dbReference type="PANTHER" id="PTHR30163">
    <property type="entry name" value="MEMBRANE-BOUND LYTIC MUREIN TRANSGLYCOSYLASE B"/>
    <property type="match status" value="1"/>
</dbReference>
<accession>A0A6J4ST52</accession>
<dbReference type="InterPro" id="IPR011055">
    <property type="entry name" value="Dup_hybrid_motif"/>
</dbReference>
<sequence>MSSPASESPRPAKPQGRARLAAALGGAGVLAVGLGAGVLQSAAQDAGPQAAPGEEALGAQQPQTAAAAAQPAASAQATQTETSTAPATVTGTQDAPPPAAPATPAPDPAPAPEPASTPSNASPDQPAVPAPSEAAAAAPDATAVASPAAATADPASPGTAAGQDKGRDAAAKKDAAAAEEAPAEDCDDVDAKAAASDEAITLQGHDHDHGDEAAGVCVVEEETTTSKTTKKRKKAKKRVDHGEAGDPSVDRRPAPAPIRNAGGVPTLANPSTSIAMPGPAPIGVPNFFIDKFRIPPFLLPIYQAAGTEYGVRWEVLAAINEIETDYGRNVNVSSAGALGWMQFMPATWKAYGVDANGDGRKDPYNPVDAIFAAARYLKAAGADKDLYKAIFAYNHADWYVDSVLMRARLVGGLPVDLVGSLTGLTQGRFPIGAKARYAADLDEQRSPKAKAAVKVVESDSTRRGIMIFANEGAPAVATHDGKVVGRGTDKRLGRYVQVRDTHGNTYTYARLQKLEATHPVPKRGAKPKLVEPISVDDEVAVEPKPGAPVVEAENGAKERLFAHPARPKAFKAGGSEQVGVPAPKVKGNDEYVKDLLHLRPDQVTWKELEKGSTVVAGTVIGTVGKTSSTRSPHMLFEIRPAGRGAPRIDPKPILDGWKLLESTAIYRAHTKNPFFGKDSKAPTIGQILLMSKETLQRRVLANPDVKIHESGRQDISKGMIDRRVLALL</sequence>
<dbReference type="GO" id="GO:0009253">
    <property type="term" value="P:peptidoglycan catabolic process"/>
    <property type="evidence" value="ECO:0007669"/>
    <property type="project" value="TreeGrafter"/>
</dbReference>
<feature type="domain" description="M23ase beta-sheet core" evidence="3">
    <location>
        <begin position="462"/>
        <end position="515"/>
    </location>
</feature>
<evidence type="ECO:0000259" key="4">
    <source>
        <dbReference type="Pfam" id="PF13406"/>
    </source>
</evidence>
<feature type="compositionally biased region" description="Basic residues" evidence="1">
    <location>
        <begin position="228"/>
        <end position="239"/>
    </location>
</feature>
<feature type="domain" description="Transglycosylase SLT" evidence="4">
    <location>
        <begin position="330"/>
        <end position="381"/>
    </location>
</feature>
<protein>
    <submittedName>
        <fullName evidence="5">GH23 / GH103</fullName>
    </submittedName>
</protein>
<dbReference type="Gene3D" id="2.70.70.10">
    <property type="entry name" value="Glucose Permease (Domain IIA)"/>
    <property type="match status" value="2"/>
</dbReference>
<feature type="compositionally biased region" description="Low complexity" evidence="1">
    <location>
        <begin position="130"/>
        <end position="163"/>
    </location>
</feature>
<feature type="transmembrane region" description="Helical" evidence="2">
    <location>
        <begin position="20"/>
        <end position="39"/>
    </location>
</feature>
<keyword evidence="2" id="KW-1133">Transmembrane helix</keyword>
<gene>
    <name evidence="5" type="ORF">AVDCRST_MAG85-1971</name>
</gene>
<feature type="compositionally biased region" description="Pro residues" evidence="1">
    <location>
        <begin position="95"/>
        <end position="115"/>
    </location>
</feature>
<keyword evidence="2" id="KW-0812">Transmembrane</keyword>
<proteinExistence type="predicted"/>
<feature type="compositionally biased region" description="Basic and acidic residues" evidence="1">
    <location>
        <begin position="164"/>
        <end position="176"/>
    </location>
</feature>
<dbReference type="CDD" id="cd13399">
    <property type="entry name" value="Slt35-like"/>
    <property type="match status" value="1"/>
</dbReference>
<feature type="region of interest" description="Disordered" evidence="1">
    <location>
        <begin position="42"/>
        <end position="192"/>
    </location>
</feature>
<dbReference type="InterPro" id="IPR031304">
    <property type="entry name" value="SLT_2"/>
</dbReference>
<dbReference type="Pfam" id="PF13406">
    <property type="entry name" value="SLT_2"/>
    <property type="match status" value="1"/>
</dbReference>
<feature type="compositionally biased region" description="Basic and acidic residues" evidence="1">
    <location>
        <begin position="240"/>
        <end position="253"/>
    </location>
</feature>
<feature type="region of interest" description="Disordered" evidence="1">
    <location>
        <begin position="217"/>
        <end position="270"/>
    </location>
</feature>
<dbReference type="Gene3D" id="1.10.530.10">
    <property type="match status" value="1"/>
</dbReference>
<dbReference type="EMBL" id="CADCVT010000212">
    <property type="protein sequence ID" value="CAA9504573.1"/>
    <property type="molecule type" value="Genomic_DNA"/>
</dbReference>
<evidence type="ECO:0000256" key="2">
    <source>
        <dbReference type="SAM" id="Phobius"/>
    </source>
</evidence>
<dbReference type="GO" id="GO:0008933">
    <property type="term" value="F:peptidoglycan lytic transglycosylase activity"/>
    <property type="evidence" value="ECO:0007669"/>
    <property type="project" value="TreeGrafter"/>
</dbReference>
<dbReference type="AlphaFoldDB" id="A0A6J4ST52"/>
<reference evidence="5" key="1">
    <citation type="submission" date="2020-02" db="EMBL/GenBank/DDBJ databases">
        <authorList>
            <person name="Meier V. D."/>
        </authorList>
    </citation>
    <scope>NUCLEOTIDE SEQUENCE</scope>
    <source>
        <strain evidence="5">AVDCRST_MAG85</strain>
    </source>
</reference>
<dbReference type="CDD" id="cd12797">
    <property type="entry name" value="M23_peptidase"/>
    <property type="match status" value="1"/>
</dbReference>
<dbReference type="InterPro" id="IPR016047">
    <property type="entry name" value="M23ase_b-sheet_dom"/>
</dbReference>
<feature type="compositionally biased region" description="Low complexity" evidence="1">
    <location>
        <begin position="42"/>
        <end position="88"/>
    </location>
</feature>
<keyword evidence="2" id="KW-0472">Membrane</keyword>
<evidence type="ECO:0000259" key="3">
    <source>
        <dbReference type="Pfam" id="PF01551"/>
    </source>
</evidence>
<dbReference type="InterPro" id="IPR043426">
    <property type="entry name" value="MltB-like"/>
</dbReference>
<evidence type="ECO:0000313" key="5">
    <source>
        <dbReference type="EMBL" id="CAA9504573.1"/>
    </source>
</evidence>
<dbReference type="SUPFAM" id="SSF51261">
    <property type="entry name" value="Duplicated hybrid motif"/>
    <property type="match status" value="2"/>
</dbReference>
<dbReference type="PANTHER" id="PTHR30163:SF8">
    <property type="entry name" value="LYTIC MUREIN TRANSGLYCOSYLASE"/>
    <property type="match status" value="1"/>
</dbReference>
<name>A0A6J4ST52_9ACTN</name>